<proteinExistence type="predicted"/>
<evidence type="ECO:0000313" key="1">
    <source>
        <dbReference type="EMBL" id="KAG0424654.1"/>
    </source>
</evidence>
<dbReference type="Proteomes" id="UP000805193">
    <property type="component" value="Unassembled WGS sequence"/>
</dbReference>
<evidence type="ECO:0000313" key="2">
    <source>
        <dbReference type="Proteomes" id="UP000805193"/>
    </source>
</evidence>
<organism evidence="1 2">
    <name type="scientific">Ixodes persulcatus</name>
    <name type="common">Taiga tick</name>
    <dbReference type="NCBI Taxonomy" id="34615"/>
    <lineage>
        <taxon>Eukaryota</taxon>
        <taxon>Metazoa</taxon>
        <taxon>Ecdysozoa</taxon>
        <taxon>Arthropoda</taxon>
        <taxon>Chelicerata</taxon>
        <taxon>Arachnida</taxon>
        <taxon>Acari</taxon>
        <taxon>Parasitiformes</taxon>
        <taxon>Ixodida</taxon>
        <taxon>Ixodoidea</taxon>
        <taxon>Ixodidae</taxon>
        <taxon>Ixodinae</taxon>
        <taxon>Ixodes</taxon>
    </lineage>
</organism>
<protein>
    <submittedName>
        <fullName evidence="1">Uncharacterized protein</fullName>
    </submittedName>
</protein>
<keyword evidence="2" id="KW-1185">Reference proteome</keyword>
<dbReference type="EMBL" id="JABSTQ010009948">
    <property type="protein sequence ID" value="KAG0424654.1"/>
    <property type="molecule type" value="Genomic_DNA"/>
</dbReference>
<gene>
    <name evidence="1" type="ORF">HPB47_028115</name>
</gene>
<feature type="non-terminal residue" evidence="1">
    <location>
        <position position="510"/>
    </location>
</feature>
<name>A0AC60PU52_IXOPE</name>
<reference evidence="1 2" key="1">
    <citation type="journal article" date="2020" name="Cell">
        <title>Large-Scale Comparative Analyses of Tick Genomes Elucidate Their Genetic Diversity and Vector Capacities.</title>
        <authorList>
            <consortium name="Tick Genome and Microbiome Consortium (TIGMIC)"/>
            <person name="Jia N."/>
            <person name="Wang J."/>
            <person name="Shi W."/>
            <person name="Du L."/>
            <person name="Sun Y."/>
            <person name="Zhan W."/>
            <person name="Jiang J.F."/>
            <person name="Wang Q."/>
            <person name="Zhang B."/>
            <person name="Ji P."/>
            <person name="Bell-Sakyi L."/>
            <person name="Cui X.M."/>
            <person name="Yuan T.T."/>
            <person name="Jiang B.G."/>
            <person name="Yang W.F."/>
            <person name="Lam T.T."/>
            <person name="Chang Q.C."/>
            <person name="Ding S.J."/>
            <person name="Wang X.J."/>
            <person name="Zhu J.G."/>
            <person name="Ruan X.D."/>
            <person name="Zhao L."/>
            <person name="Wei J.T."/>
            <person name="Ye R.Z."/>
            <person name="Que T.C."/>
            <person name="Du C.H."/>
            <person name="Zhou Y.H."/>
            <person name="Cheng J.X."/>
            <person name="Dai P.F."/>
            <person name="Guo W.B."/>
            <person name="Han X.H."/>
            <person name="Huang E.J."/>
            <person name="Li L.F."/>
            <person name="Wei W."/>
            <person name="Gao Y.C."/>
            <person name="Liu J.Z."/>
            <person name="Shao H.Z."/>
            <person name="Wang X."/>
            <person name="Wang C.C."/>
            <person name="Yang T.C."/>
            <person name="Huo Q.B."/>
            <person name="Li W."/>
            <person name="Chen H.Y."/>
            <person name="Chen S.E."/>
            <person name="Zhou L.G."/>
            <person name="Ni X.B."/>
            <person name="Tian J.H."/>
            <person name="Sheng Y."/>
            <person name="Liu T."/>
            <person name="Pan Y.S."/>
            <person name="Xia L.Y."/>
            <person name="Li J."/>
            <person name="Zhao F."/>
            <person name="Cao W.C."/>
        </authorList>
    </citation>
    <scope>NUCLEOTIDE SEQUENCE [LARGE SCALE GENOMIC DNA]</scope>
    <source>
        <strain evidence="1">Iper-2018</strain>
    </source>
</reference>
<comment type="caution">
    <text evidence="1">The sequence shown here is derived from an EMBL/GenBank/DDBJ whole genome shotgun (WGS) entry which is preliminary data.</text>
</comment>
<sequence>MPLLEDGHGTTKKWATGSRAEEIRHFLQIPNIWCRNPGSRRRPTKRVTAPHLKDTEPGQQLAFREWTDCGGNEPATNELQALLDSSDATAGELTEDLNILELKEAALKAVDGEIEDRVDLILITLKKRWKALEALGVKVEEYSVLLHAAVKKRLPDDLVLRYCQQRATDITDSTGVSTRRTKLLFWSAGRASRDLTSPVFEVRRRSAARASEKCQATFLAGPWRRTAASRVRPARSLCRLLFWSAVWMLIAAGWPAGRASRDQSVRGPVRRVDTPLGIKIPNIWCRNPGSRRRPTKRVTAPHLKDTEPGQQLAFREWTDCGGNEPATNELQALLDSSDATAGELTEDLNILELKEAALKAVDGEIEDRVDLILITLKKRWKARLYDDITINVRSLEALGVKVKEYSVLLHAAVKKRLPDDLVLRYCQQRATDITDSTGRHVTCLCDPDLKPTKGSPHSSSQPGTSEVSVTSAVSNSVETVLLQTATIWAEGETKRRLFRCLLNGGSQRTF</sequence>
<accession>A0AC60PU52</accession>